<keyword evidence="6" id="KW-0521">NADP</keyword>
<proteinExistence type="inferred from homology"/>
<comment type="subcellular location">
    <subcellularLocation>
        <location evidence="1">Endoplasmic reticulum</location>
    </subcellularLocation>
</comment>
<dbReference type="GO" id="GO:0006666">
    <property type="term" value="P:3-keto-sphinganine metabolic process"/>
    <property type="evidence" value="ECO:0007669"/>
    <property type="project" value="InterPro"/>
</dbReference>
<dbReference type="InterPro" id="IPR036291">
    <property type="entry name" value="NAD(P)-bd_dom_sf"/>
</dbReference>
<keyword evidence="17" id="KW-0472">Membrane</keyword>
<evidence type="ECO:0000256" key="9">
    <source>
        <dbReference type="ARBA" id="ARBA00023098"/>
    </source>
</evidence>
<dbReference type="PRINTS" id="PR00081">
    <property type="entry name" value="GDHRDH"/>
</dbReference>
<evidence type="ECO:0000256" key="14">
    <source>
        <dbReference type="ARBA" id="ARBA00044737"/>
    </source>
</evidence>
<feature type="transmembrane region" description="Helical" evidence="17">
    <location>
        <begin position="262"/>
        <end position="282"/>
    </location>
</feature>
<keyword evidence="17" id="KW-0812">Transmembrane</keyword>
<evidence type="ECO:0000256" key="16">
    <source>
        <dbReference type="SAM" id="MobiDB-lite"/>
    </source>
</evidence>
<dbReference type="PANTHER" id="PTHR43550">
    <property type="entry name" value="3-KETODIHYDROSPHINGOSINE REDUCTASE"/>
    <property type="match status" value="1"/>
</dbReference>
<evidence type="ECO:0000256" key="3">
    <source>
        <dbReference type="ARBA" id="ARBA00004991"/>
    </source>
</evidence>
<dbReference type="AlphaFoldDB" id="A0A642V6I6"/>
<dbReference type="InterPro" id="IPR002347">
    <property type="entry name" value="SDR_fam"/>
</dbReference>
<dbReference type="GO" id="GO:0047560">
    <property type="term" value="F:3-dehydrosphinganine reductase activity"/>
    <property type="evidence" value="ECO:0007669"/>
    <property type="project" value="UniProtKB-EC"/>
</dbReference>
<evidence type="ECO:0000313" key="19">
    <source>
        <dbReference type="Proteomes" id="UP000761534"/>
    </source>
</evidence>
<evidence type="ECO:0000256" key="8">
    <source>
        <dbReference type="ARBA" id="ARBA00023002"/>
    </source>
</evidence>
<dbReference type="CDD" id="cd08939">
    <property type="entry name" value="KDSR-like_SDR_c"/>
    <property type="match status" value="1"/>
</dbReference>
<name>A0A642V6I6_9ASCO</name>
<evidence type="ECO:0000313" key="18">
    <source>
        <dbReference type="EMBL" id="KAA8910206.1"/>
    </source>
</evidence>
<comment type="pathway">
    <text evidence="3">Sphingolipid metabolism.</text>
</comment>
<dbReference type="UniPathway" id="UPA00222"/>
<evidence type="ECO:0000256" key="5">
    <source>
        <dbReference type="ARBA" id="ARBA00022824"/>
    </source>
</evidence>
<evidence type="ECO:0000256" key="4">
    <source>
        <dbReference type="ARBA" id="ARBA00006484"/>
    </source>
</evidence>
<evidence type="ECO:0000256" key="10">
    <source>
        <dbReference type="ARBA" id="ARBA00026112"/>
    </source>
</evidence>
<sequence>MGFEVAGKFVVISGGSQGLGQSLAKVLVARGADVVIVSRTESKLQHTVQELKDLQVRENQIINYVSADVSKSEESERVFREIEKVPDIVICCAGGATPGLFVEMDGKVLDKHMNIVYNTALHFSHAALKVMTKADVSRKRHLIFCSSVLALFPFIGYGSYAPGKAAIRALADILRQECIPYNIQVANILPGNMKTEGFEEEERTKPEITRKIEGPSDARDPDEVAEKIVKDLQKGRQMIYTDFIGWVLSGLMLGVSPRNWGFFQTIIAIILSIFSPVWHWLIRRDIKQYFSKRNNMERSSQQ</sequence>
<dbReference type="GO" id="GO:0005789">
    <property type="term" value="C:endoplasmic reticulum membrane"/>
    <property type="evidence" value="ECO:0007669"/>
    <property type="project" value="TreeGrafter"/>
</dbReference>
<protein>
    <recommendedName>
        <fullName evidence="11">3-ketodihydrosphingosine reductase TSC10</fullName>
        <ecNumber evidence="10">1.1.1.102</ecNumber>
    </recommendedName>
    <alternativeName>
        <fullName evidence="13">3-dehydrosphinganine reductase</fullName>
    </alternativeName>
    <alternativeName>
        <fullName evidence="12">KDS reductase</fullName>
    </alternativeName>
</protein>
<evidence type="ECO:0000256" key="11">
    <source>
        <dbReference type="ARBA" id="ARBA00026241"/>
    </source>
</evidence>
<feature type="compositionally biased region" description="Basic and acidic residues" evidence="16">
    <location>
        <begin position="202"/>
        <end position="220"/>
    </location>
</feature>
<dbReference type="OrthoDB" id="10267115at2759"/>
<evidence type="ECO:0000256" key="12">
    <source>
        <dbReference type="ARBA" id="ARBA00029797"/>
    </source>
</evidence>
<evidence type="ECO:0000256" key="1">
    <source>
        <dbReference type="ARBA" id="ARBA00004240"/>
    </source>
</evidence>
<evidence type="ECO:0000256" key="13">
    <source>
        <dbReference type="ARBA" id="ARBA00032891"/>
    </source>
</evidence>
<keyword evidence="7" id="KW-0746">Sphingolipid metabolism</keyword>
<keyword evidence="5" id="KW-0256">Endoplasmic reticulum</keyword>
<organism evidence="18 19">
    <name type="scientific">Trichomonascus ciferrii</name>
    <dbReference type="NCBI Taxonomy" id="44093"/>
    <lineage>
        <taxon>Eukaryota</taxon>
        <taxon>Fungi</taxon>
        <taxon>Dikarya</taxon>
        <taxon>Ascomycota</taxon>
        <taxon>Saccharomycotina</taxon>
        <taxon>Dipodascomycetes</taxon>
        <taxon>Dipodascales</taxon>
        <taxon>Trichomonascaceae</taxon>
        <taxon>Trichomonascus</taxon>
        <taxon>Trichomonascus ciferrii complex</taxon>
    </lineage>
</organism>
<evidence type="ECO:0000256" key="17">
    <source>
        <dbReference type="SAM" id="Phobius"/>
    </source>
</evidence>
<comment type="catalytic activity">
    <reaction evidence="15">
        <text>sphinganine + NADP(+) = 3-oxosphinganine + NADPH + H(+)</text>
        <dbReference type="Rhea" id="RHEA:22640"/>
        <dbReference type="ChEBI" id="CHEBI:15378"/>
        <dbReference type="ChEBI" id="CHEBI:57783"/>
        <dbReference type="ChEBI" id="CHEBI:57817"/>
        <dbReference type="ChEBI" id="CHEBI:58299"/>
        <dbReference type="ChEBI" id="CHEBI:58349"/>
        <dbReference type="EC" id="1.1.1.102"/>
    </reaction>
    <physiologicalReaction direction="right-to-left" evidence="15">
        <dbReference type="Rhea" id="RHEA:22642"/>
    </physiologicalReaction>
</comment>
<reference evidence="18" key="1">
    <citation type="journal article" date="2019" name="G3 (Bethesda)">
        <title>Genome Assemblies of Two Rare Opportunistic Yeast Pathogens: Diutina rugosa (syn. Candida rugosa) and Trichomonascus ciferrii (syn. Candida ciferrii).</title>
        <authorList>
            <person name="Mixao V."/>
            <person name="Saus E."/>
            <person name="Hansen A.P."/>
            <person name="Lass-Florl C."/>
            <person name="Gabaldon T."/>
        </authorList>
    </citation>
    <scope>NUCLEOTIDE SEQUENCE</scope>
    <source>
        <strain evidence="18">CBS 4856</strain>
    </source>
</reference>
<accession>A0A642V6I6</accession>
<keyword evidence="9" id="KW-0443">Lipid metabolism</keyword>
<evidence type="ECO:0000256" key="6">
    <source>
        <dbReference type="ARBA" id="ARBA00022857"/>
    </source>
</evidence>
<evidence type="ECO:0000256" key="7">
    <source>
        <dbReference type="ARBA" id="ARBA00022919"/>
    </source>
</evidence>
<dbReference type="InterPro" id="IPR045022">
    <property type="entry name" value="KDSR-like"/>
</dbReference>
<dbReference type="PANTHER" id="PTHR43550:SF3">
    <property type="entry name" value="3-KETODIHYDROSPHINGOSINE REDUCTASE"/>
    <property type="match status" value="1"/>
</dbReference>
<keyword evidence="19" id="KW-1185">Reference proteome</keyword>
<evidence type="ECO:0000256" key="15">
    <source>
        <dbReference type="ARBA" id="ARBA00048930"/>
    </source>
</evidence>
<feature type="region of interest" description="Disordered" evidence="16">
    <location>
        <begin position="199"/>
        <end position="220"/>
    </location>
</feature>
<dbReference type="GO" id="GO:0030148">
    <property type="term" value="P:sphingolipid biosynthetic process"/>
    <property type="evidence" value="ECO:0007669"/>
    <property type="project" value="InterPro"/>
</dbReference>
<dbReference type="SUPFAM" id="SSF51735">
    <property type="entry name" value="NAD(P)-binding Rossmann-fold domains"/>
    <property type="match status" value="1"/>
</dbReference>
<evidence type="ECO:0000256" key="2">
    <source>
        <dbReference type="ARBA" id="ARBA00004760"/>
    </source>
</evidence>
<gene>
    <name evidence="18" type="ORF">TRICI_004224</name>
</gene>
<dbReference type="Proteomes" id="UP000761534">
    <property type="component" value="Unassembled WGS sequence"/>
</dbReference>
<dbReference type="VEuPathDB" id="FungiDB:TRICI_004224"/>
<dbReference type="EC" id="1.1.1.102" evidence="10"/>
<comment type="function">
    <text evidence="14">Catalyzes the reduction of 3'-oxosphinganine (3-ketodihydrosphingosine/KDS) to sphinganine (dihydrosphingosine/DHS), the second step of de novo sphingolipid biosynthesis.</text>
</comment>
<keyword evidence="8" id="KW-0560">Oxidoreductase</keyword>
<keyword evidence="17" id="KW-1133">Transmembrane helix</keyword>
<dbReference type="Pfam" id="PF00106">
    <property type="entry name" value="adh_short"/>
    <property type="match status" value="1"/>
</dbReference>
<comment type="similarity">
    <text evidence="4">Belongs to the short-chain dehydrogenases/reductases (SDR) family.</text>
</comment>
<dbReference type="Gene3D" id="3.40.50.720">
    <property type="entry name" value="NAD(P)-binding Rossmann-like Domain"/>
    <property type="match status" value="1"/>
</dbReference>
<comment type="caution">
    <text evidence="18">The sequence shown here is derived from an EMBL/GenBank/DDBJ whole genome shotgun (WGS) entry which is preliminary data.</text>
</comment>
<comment type="pathway">
    <text evidence="2">Lipid metabolism; sphingolipid metabolism.</text>
</comment>
<dbReference type="EMBL" id="SWFS01000319">
    <property type="protein sequence ID" value="KAA8910206.1"/>
    <property type="molecule type" value="Genomic_DNA"/>
</dbReference>